<evidence type="ECO:0008006" key="4">
    <source>
        <dbReference type="Google" id="ProtNLM"/>
    </source>
</evidence>
<evidence type="ECO:0000313" key="2">
    <source>
        <dbReference type="EMBL" id="CAA7264595.1"/>
    </source>
</evidence>
<dbReference type="GO" id="GO:0016491">
    <property type="term" value="F:oxidoreductase activity"/>
    <property type="evidence" value="ECO:0007669"/>
    <property type="project" value="UniProtKB-KW"/>
</dbReference>
<dbReference type="PANTHER" id="PTHR35870">
    <property type="entry name" value="PROTEIN, PUTATIVE (AFU_ORTHOLOGUE AFUA_5G03330)-RELATED"/>
    <property type="match status" value="1"/>
</dbReference>
<sequence>MQYIKHSFELFFHESHHPPKSTMYSPPLEYLFPAPSLPPSQLAPAHFPGVSPKSTAALQRVLKDNHAKWHIFFNEMRFHNHAAHRAVASWALGADAGAIQKGYELDCHYEKPAFESPGAIRSDNFYEHLGDDKYYNAYMQFLTQFIKEKGVAAALEEFVFSRKANVGPSANIPTEKQPQILSRFFAGLLHPMIHAGYGVEFGLPGMVVEGIAQTVVHNPTPGLLTLLGLFEDEPGVGHDTGASLASSFSAAMSGLGSPFGKVLPQSTSSSNAPVADSGPHALTILSRVLSDPKFASPGSAAIDEDRILYAALENHAKDVAAYANMWVVDPTRLANVEGELDRKIEELAWAICVLYGVAGWTDMKLGGKDGEDARFNADFFFMHLVTSSIFLPSLCAILSPTSQACLLKSYLMSALIWAVARGRPRLDVKGFVAATQDVVAIPGLPASLKSKSESASVTGVDEESKIWSRILDEARVHQDEHLTKTIRALAGWAAVFGTRKAREALKGGDTAGTEVDLQSIISSTELPGSQYLDGGFFFRAAILILGRMGWDLEKGDQKEREAEGREGRGAAFERDGAFWDFKGFYDQDGQATKTDGTKG</sequence>
<dbReference type="EMBL" id="CACVBS010000045">
    <property type="protein sequence ID" value="CAA7264595.1"/>
    <property type="molecule type" value="Genomic_DNA"/>
</dbReference>
<protein>
    <recommendedName>
        <fullName evidence="4">Oxidoreductase AflY</fullName>
    </recommendedName>
</protein>
<name>A0A8S0W021_CYCAE</name>
<dbReference type="InterPro" id="IPR025337">
    <property type="entry name" value="Questin_oxidase-like"/>
</dbReference>
<evidence type="ECO:0000256" key="1">
    <source>
        <dbReference type="ARBA" id="ARBA00023002"/>
    </source>
</evidence>
<accession>A0A8S0W021</accession>
<dbReference type="Pfam" id="PF14027">
    <property type="entry name" value="Questin_oxidase"/>
    <property type="match status" value="1"/>
</dbReference>
<keyword evidence="3" id="KW-1185">Reference proteome</keyword>
<dbReference type="Proteomes" id="UP000467700">
    <property type="component" value="Unassembled WGS sequence"/>
</dbReference>
<evidence type="ECO:0000313" key="3">
    <source>
        <dbReference type="Proteomes" id="UP000467700"/>
    </source>
</evidence>
<proteinExistence type="predicted"/>
<keyword evidence="1" id="KW-0560">Oxidoreductase</keyword>
<gene>
    <name evidence="2" type="ORF">AAE3_LOCUS6788</name>
</gene>
<dbReference type="OrthoDB" id="10004862at2759"/>
<dbReference type="PANTHER" id="PTHR35870:SF1">
    <property type="entry name" value="PROTEIN, PUTATIVE (AFU_ORTHOLOGUE AFUA_5G03330)-RELATED"/>
    <property type="match status" value="1"/>
</dbReference>
<dbReference type="AlphaFoldDB" id="A0A8S0W021"/>
<organism evidence="2 3">
    <name type="scientific">Cyclocybe aegerita</name>
    <name type="common">Black poplar mushroom</name>
    <name type="synonym">Agrocybe aegerita</name>
    <dbReference type="NCBI Taxonomy" id="1973307"/>
    <lineage>
        <taxon>Eukaryota</taxon>
        <taxon>Fungi</taxon>
        <taxon>Dikarya</taxon>
        <taxon>Basidiomycota</taxon>
        <taxon>Agaricomycotina</taxon>
        <taxon>Agaricomycetes</taxon>
        <taxon>Agaricomycetidae</taxon>
        <taxon>Agaricales</taxon>
        <taxon>Agaricineae</taxon>
        <taxon>Bolbitiaceae</taxon>
        <taxon>Cyclocybe</taxon>
    </lineage>
</organism>
<reference evidence="2 3" key="1">
    <citation type="submission" date="2020-01" db="EMBL/GenBank/DDBJ databases">
        <authorList>
            <person name="Gupta K D."/>
        </authorList>
    </citation>
    <scope>NUCLEOTIDE SEQUENCE [LARGE SCALE GENOMIC DNA]</scope>
</reference>
<comment type="caution">
    <text evidence="2">The sequence shown here is derived from an EMBL/GenBank/DDBJ whole genome shotgun (WGS) entry which is preliminary data.</text>
</comment>